<dbReference type="Pfam" id="PF02321">
    <property type="entry name" value="OEP"/>
    <property type="match status" value="1"/>
</dbReference>
<keyword evidence="8" id="KW-0732">Signal</keyword>
<evidence type="ECO:0000256" key="8">
    <source>
        <dbReference type="SAM" id="SignalP"/>
    </source>
</evidence>
<protein>
    <recommendedName>
        <fullName evidence="11">Outer membrane efflux protein</fullName>
    </recommendedName>
</protein>
<keyword evidence="3" id="KW-0813">Transport</keyword>
<dbReference type="GO" id="GO:0015562">
    <property type="term" value="F:efflux transmembrane transporter activity"/>
    <property type="evidence" value="ECO:0007669"/>
    <property type="project" value="InterPro"/>
</dbReference>
<evidence type="ECO:0000256" key="2">
    <source>
        <dbReference type="ARBA" id="ARBA00007613"/>
    </source>
</evidence>
<evidence type="ECO:0000256" key="5">
    <source>
        <dbReference type="ARBA" id="ARBA00022692"/>
    </source>
</evidence>
<evidence type="ECO:0008006" key="11">
    <source>
        <dbReference type="Google" id="ProtNLM"/>
    </source>
</evidence>
<evidence type="ECO:0000256" key="7">
    <source>
        <dbReference type="ARBA" id="ARBA00023237"/>
    </source>
</evidence>
<dbReference type="PANTHER" id="PTHR30026">
    <property type="entry name" value="OUTER MEMBRANE PROTEIN TOLC"/>
    <property type="match status" value="1"/>
</dbReference>
<dbReference type="HOGENOM" id="CLU_637521_0_0_10"/>
<keyword evidence="7" id="KW-0998">Cell outer membrane</keyword>
<dbReference type="PATRIC" id="fig|1127699.3.peg.1894"/>
<dbReference type="GO" id="GO:1990281">
    <property type="term" value="C:efflux pump complex"/>
    <property type="evidence" value="ECO:0007669"/>
    <property type="project" value="TreeGrafter"/>
</dbReference>
<keyword evidence="10" id="KW-1185">Reference proteome</keyword>
<dbReference type="InterPro" id="IPR003423">
    <property type="entry name" value="OMP_efflux"/>
</dbReference>
<evidence type="ECO:0000256" key="6">
    <source>
        <dbReference type="ARBA" id="ARBA00023136"/>
    </source>
</evidence>
<evidence type="ECO:0000256" key="1">
    <source>
        <dbReference type="ARBA" id="ARBA00004442"/>
    </source>
</evidence>
<keyword evidence="4" id="KW-1134">Transmembrane beta strand</keyword>
<proteinExistence type="inferred from homology"/>
<evidence type="ECO:0000313" key="10">
    <source>
        <dbReference type="Proteomes" id="UP000010433"/>
    </source>
</evidence>
<dbReference type="Proteomes" id="UP000010433">
    <property type="component" value="Unassembled WGS sequence"/>
</dbReference>
<name>L1N3G0_9BACT</name>
<dbReference type="EMBL" id="AMEP01000132">
    <property type="protein sequence ID" value="EKX97862.1"/>
    <property type="molecule type" value="Genomic_DNA"/>
</dbReference>
<dbReference type="InterPro" id="IPR051906">
    <property type="entry name" value="TolC-like"/>
</dbReference>
<comment type="subcellular location">
    <subcellularLocation>
        <location evidence="1">Cell outer membrane</location>
    </subcellularLocation>
</comment>
<sequence length="436" mass="49811">MKHTLLILWMCIGYGVTARAQLSLEACQTMARNNYPLIKKYDLIRQSTDYTVNNLKKGWLPQVQATAQVTVQNRVAKLPDALTGLMAHSGYDFKGLSKEQYRVQLDVSQTLWDGGRIRRRGDAARLQGAVEEAQTDVSLYEVRRRVNDLFFGLLLIDEKIELNNDLLVLLQSNEDKLVAMLRRGVVMQSDVDRLKAERLNAVQTGIELASARRSMSAMLAGFCGITAVDGLVKPRFEEVNDDWANARPELRLIETRLRMTDAQERLLKSDLMPGVSVFAQGYYGYPGYDMFKDMLERKMSFNGLVGARLTWNIGSLYTHKNNLKKLAVQRSEAENARELFLFNSRMDEMRQRETMVSRRKVMQTDDEIVALRASVRQAAEAKLTHGIIDTDHLLQEITRENTARIMRSTHEIELLQSIYEIKYILGKSPIVTIENK</sequence>
<accession>L1N3G0</accession>
<keyword evidence="5" id="KW-0812">Transmembrane</keyword>
<reference evidence="9 10" key="1">
    <citation type="submission" date="2012-05" db="EMBL/GenBank/DDBJ databases">
        <authorList>
            <person name="Weinstock G."/>
            <person name="Sodergren E."/>
            <person name="Lobos E.A."/>
            <person name="Fulton L."/>
            <person name="Fulton R."/>
            <person name="Courtney L."/>
            <person name="Fronick C."/>
            <person name="O'Laughlin M."/>
            <person name="Godfrey J."/>
            <person name="Wilson R.M."/>
            <person name="Miner T."/>
            <person name="Farmer C."/>
            <person name="Delehaunty K."/>
            <person name="Cordes M."/>
            <person name="Minx P."/>
            <person name="Tomlinson C."/>
            <person name="Chen J."/>
            <person name="Wollam A."/>
            <person name="Pepin K.H."/>
            <person name="Bhonagiri V."/>
            <person name="Zhang X."/>
            <person name="Suruliraj S."/>
            <person name="Warren W."/>
            <person name="Mitreva M."/>
            <person name="Mardis E.R."/>
            <person name="Wilson R.K."/>
        </authorList>
    </citation>
    <scope>NUCLEOTIDE SEQUENCE [LARGE SCALE GENOMIC DNA]</scope>
    <source>
        <strain evidence="9 10">F0055</strain>
    </source>
</reference>
<feature type="chain" id="PRO_5003954679" description="Outer membrane efflux protein" evidence="8">
    <location>
        <begin position="21"/>
        <end position="436"/>
    </location>
</feature>
<evidence type="ECO:0000256" key="4">
    <source>
        <dbReference type="ARBA" id="ARBA00022452"/>
    </source>
</evidence>
<comment type="similarity">
    <text evidence="2">Belongs to the outer membrane factor (OMF) (TC 1.B.17) family.</text>
</comment>
<comment type="caution">
    <text evidence="9">The sequence shown here is derived from an EMBL/GenBank/DDBJ whole genome shotgun (WGS) entry which is preliminary data.</text>
</comment>
<dbReference type="GO" id="GO:0009279">
    <property type="term" value="C:cell outer membrane"/>
    <property type="evidence" value="ECO:0007669"/>
    <property type="project" value="UniProtKB-SubCell"/>
</dbReference>
<dbReference type="STRING" id="1127699.HMPREF9151_02074"/>
<dbReference type="Gene3D" id="1.20.1600.10">
    <property type="entry name" value="Outer membrane efflux proteins (OEP)"/>
    <property type="match status" value="1"/>
</dbReference>
<organism evidence="9 10">
    <name type="scientific">Hoylesella saccharolytica F0055</name>
    <dbReference type="NCBI Taxonomy" id="1127699"/>
    <lineage>
        <taxon>Bacteria</taxon>
        <taxon>Pseudomonadati</taxon>
        <taxon>Bacteroidota</taxon>
        <taxon>Bacteroidia</taxon>
        <taxon>Bacteroidales</taxon>
        <taxon>Prevotellaceae</taxon>
        <taxon>Hoylesella</taxon>
    </lineage>
</organism>
<dbReference type="OrthoDB" id="976750at2"/>
<keyword evidence="6" id="KW-0472">Membrane</keyword>
<gene>
    <name evidence="9" type="ORF">HMPREF9151_02074</name>
</gene>
<dbReference type="PANTHER" id="PTHR30026:SF20">
    <property type="entry name" value="OUTER MEMBRANE PROTEIN TOLC"/>
    <property type="match status" value="1"/>
</dbReference>
<feature type="signal peptide" evidence="8">
    <location>
        <begin position="1"/>
        <end position="20"/>
    </location>
</feature>
<dbReference type="AlphaFoldDB" id="L1N3G0"/>
<dbReference type="GO" id="GO:0015288">
    <property type="term" value="F:porin activity"/>
    <property type="evidence" value="ECO:0007669"/>
    <property type="project" value="TreeGrafter"/>
</dbReference>
<dbReference type="SUPFAM" id="SSF56954">
    <property type="entry name" value="Outer membrane efflux proteins (OEP)"/>
    <property type="match status" value="1"/>
</dbReference>
<evidence type="ECO:0000313" key="9">
    <source>
        <dbReference type="EMBL" id="EKX97862.1"/>
    </source>
</evidence>
<evidence type="ECO:0000256" key="3">
    <source>
        <dbReference type="ARBA" id="ARBA00022448"/>
    </source>
</evidence>
<dbReference type="RefSeq" id="WP_009163382.1">
    <property type="nucleotide sequence ID" value="NZ_KB291019.1"/>
</dbReference>